<dbReference type="SMART" id="SM00304">
    <property type="entry name" value="HAMP"/>
    <property type="match status" value="5"/>
</dbReference>
<evidence type="ECO:0000256" key="4">
    <source>
        <dbReference type="ARBA" id="ARBA00029447"/>
    </source>
</evidence>
<proteinExistence type="inferred from homology"/>
<keyword evidence="7" id="KW-1133">Transmembrane helix</keyword>
<dbReference type="Pfam" id="PF00015">
    <property type="entry name" value="MCPsignal"/>
    <property type="match status" value="1"/>
</dbReference>
<feature type="compositionally biased region" description="Low complexity" evidence="6">
    <location>
        <begin position="866"/>
        <end position="875"/>
    </location>
</feature>
<dbReference type="InterPro" id="IPR051310">
    <property type="entry name" value="MCP_chemotaxis"/>
</dbReference>
<dbReference type="EMBL" id="JABBMT010000042">
    <property type="protein sequence ID" value="NMM42517.1"/>
    <property type="molecule type" value="Genomic_DNA"/>
</dbReference>
<dbReference type="Pfam" id="PF00672">
    <property type="entry name" value="HAMP"/>
    <property type="match status" value="1"/>
</dbReference>
<dbReference type="CDD" id="cd06225">
    <property type="entry name" value="HAMP"/>
    <property type="match status" value="1"/>
</dbReference>
<feature type="domain" description="HAMP" evidence="9">
    <location>
        <begin position="792"/>
        <end position="836"/>
    </location>
</feature>
<evidence type="ECO:0000256" key="3">
    <source>
        <dbReference type="ARBA" id="ARBA00023224"/>
    </source>
</evidence>
<evidence type="ECO:0000313" key="10">
    <source>
        <dbReference type="EMBL" id="NMM42517.1"/>
    </source>
</evidence>
<keyword evidence="7" id="KW-0472">Membrane</keyword>
<dbReference type="Gene3D" id="1.10.287.950">
    <property type="entry name" value="Methyl-accepting chemotaxis protein"/>
    <property type="match status" value="1"/>
</dbReference>
<accession>A0A7Y0HE12</accession>
<evidence type="ECO:0000256" key="7">
    <source>
        <dbReference type="SAM" id="Phobius"/>
    </source>
</evidence>
<organism evidence="10 11">
    <name type="scientific">Pseudoalteromonas arctica</name>
    <dbReference type="NCBI Taxonomy" id="394751"/>
    <lineage>
        <taxon>Bacteria</taxon>
        <taxon>Pseudomonadati</taxon>
        <taxon>Pseudomonadota</taxon>
        <taxon>Gammaproteobacteria</taxon>
        <taxon>Alteromonadales</taxon>
        <taxon>Pseudoalteromonadaceae</taxon>
        <taxon>Pseudoalteromonas</taxon>
    </lineage>
</organism>
<evidence type="ECO:0000313" key="11">
    <source>
        <dbReference type="Proteomes" id="UP000570493"/>
    </source>
</evidence>
<dbReference type="GO" id="GO:0016020">
    <property type="term" value="C:membrane"/>
    <property type="evidence" value="ECO:0007669"/>
    <property type="project" value="UniProtKB-SubCell"/>
</dbReference>
<dbReference type="RefSeq" id="WP_169021422.1">
    <property type="nucleotide sequence ID" value="NZ_JABBMT010000042.1"/>
</dbReference>
<dbReference type="PANTHER" id="PTHR43531:SF11">
    <property type="entry name" value="METHYL-ACCEPTING CHEMOTAXIS PROTEIN 3"/>
    <property type="match status" value="1"/>
</dbReference>
<dbReference type="PANTHER" id="PTHR43531">
    <property type="entry name" value="PROTEIN ICFG"/>
    <property type="match status" value="1"/>
</dbReference>
<dbReference type="GO" id="GO:0007165">
    <property type="term" value="P:signal transduction"/>
    <property type="evidence" value="ECO:0007669"/>
    <property type="project" value="UniProtKB-KW"/>
</dbReference>
<feature type="domain" description="HAMP" evidence="9">
    <location>
        <begin position="739"/>
        <end position="791"/>
    </location>
</feature>
<dbReference type="Proteomes" id="UP000570493">
    <property type="component" value="Unassembled WGS sequence"/>
</dbReference>
<dbReference type="Pfam" id="PF18947">
    <property type="entry name" value="HAMP_2"/>
    <property type="match status" value="2"/>
</dbReference>
<feature type="domain" description="HAMP" evidence="9">
    <location>
        <begin position="423"/>
        <end position="476"/>
    </location>
</feature>
<keyword evidence="11" id="KW-1185">Reference proteome</keyword>
<name>A0A7Y0HE12_9GAMM</name>
<keyword evidence="2" id="KW-0145">Chemotaxis</keyword>
<evidence type="ECO:0000259" key="8">
    <source>
        <dbReference type="PROSITE" id="PS50111"/>
    </source>
</evidence>
<dbReference type="InterPro" id="IPR003660">
    <property type="entry name" value="HAMP_dom"/>
</dbReference>
<evidence type="ECO:0000259" key="9">
    <source>
        <dbReference type="PROSITE" id="PS50885"/>
    </source>
</evidence>
<protein>
    <submittedName>
        <fullName evidence="10">HAMP domain-containing protein</fullName>
    </submittedName>
</protein>
<evidence type="ECO:0000256" key="5">
    <source>
        <dbReference type="PROSITE-ProRule" id="PRU00284"/>
    </source>
</evidence>
<feature type="transmembrane region" description="Helical" evidence="7">
    <location>
        <begin position="399"/>
        <end position="422"/>
    </location>
</feature>
<keyword evidence="3 5" id="KW-0807">Transducer</keyword>
<evidence type="ECO:0000256" key="2">
    <source>
        <dbReference type="ARBA" id="ARBA00022500"/>
    </source>
</evidence>
<feature type="compositionally biased region" description="Polar residues" evidence="6">
    <location>
        <begin position="849"/>
        <end position="860"/>
    </location>
</feature>
<feature type="transmembrane region" description="Helical" evidence="7">
    <location>
        <begin position="21"/>
        <end position="42"/>
    </location>
</feature>
<dbReference type="InterPro" id="IPR004089">
    <property type="entry name" value="MCPsignal_dom"/>
</dbReference>
<reference evidence="10" key="1">
    <citation type="submission" date="2020-04" db="EMBL/GenBank/DDBJ databases">
        <title>Genome Sequencing for Pseudoaltermonas arctica.</title>
        <authorList>
            <person name="Elkins N.S."/>
        </authorList>
    </citation>
    <scope>NUCLEOTIDE SEQUENCE [LARGE SCALE GENOMIC DNA]</scope>
    <source>
        <strain evidence="10">NEC-BIFX-2020_0012</strain>
    </source>
</reference>
<feature type="domain" description="HAMP" evidence="9">
    <location>
        <begin position="480"/>
        <end position="521"/>
    </location>
</feature>
<evidence type="ECO:0000256" key="1">
    <source>
        <dbReference type="ARBA" id="ARBA00004370"/>
    </source>
</evidence>
<dbReference type="Gene3D" id="1.20.120.1530">
    <property type="match status" value="2"/>
</dbReference>
<dbReference type="SUPFAM" id="SSF58104">
    <property type="entry name" value="Methyl-accepting chemotaxis protein (MCP) signaling domain"/>
    <property type="match status" value="2"/>
</dbReference>
<gene>
    <name evidence="10" type="ORF">HHO47_17320</name>
</gene>
<comment type="subcellular location">
    <subcellularLocation>
        <location evidence="1">Membrane</location>
    </subcellularLocation>
</comment>
<feature type="domain" description="Methyl-accepting transducer" evidence="8">
    <location>
        <begin position="841"/>
        <end position="1070"/>
    </location>
</feature>
<dbReference type="PROSITE" id="PS50111">
    <property type="entry name" value="CHEMOTAXIS_TRANSDUC_2"/>
    <property type="match status" value="1"/>
</dbReference>
<comment type="caution">
    <text evidence="10">The sequence shown here is derived from an EMBL/GenBank/DDBJ whole genome shotgun (WGS) entry which is preliminary data.</text>
</comment>
<evidence type="ECO:0000256" key="6">
    <source>
        <dbReference type="SAM" id="MobiDB-lite"/>
    </source>
</evidence>
<keyword evidence="7" id="KW-0812">Transmembrane</keyword>
<dbReference type="CDD" id="cd11386">
    <property type="entry name" value="MCP_signal"/>
    <property type="match status" value="1"/>
</dbReference>
<feature type="region of interest" description="Disordered" evidence="6">
    <location>
        <begin position="849"/>
        <end position="875"/>
    </location>
</feature>
<dbReference type="AlphaFoldDB" id="A0A7Y0HE12"/>
<sequence length="1090" mass="118374">MVSQTSSFRDFVRNISLTKKLVIAFLLVALIPLVIAISLALYNSATALNKQTYAQLEAVSEIKKSAIERHFADIHAQLLFLAQSPLLHTAADELSRAFKEPYTTALDSTAEQQLADYYHNDFNTKYRLENEDKLPTPELLSILSPTAKYWQSQYLADNPYPLGEKAKLAQASADNNYNLLHSKYHGFLLDFAQKFDFYDVFIIDNRSAEVIYSVYKEVDFATSLLDGPYASSNLALAFKQAKMINEDEITFVDYQQYLPSYNAPASFVATPIYNQGVHTSTLVFQLSIDALNVIMTERAGLGTSGETYLVGPDFLMRSDSFLNPDNHSVVNSFRYPSIGKVKTLATELAQQGKKGQQVITDYSGSLVLSSYQPVNVLGMQWSLLAEIDKNEAFATVSHLTTILVSTLIISIIGITLVAIWFARSLTHPVQLLVDTMRHVEQKGDFSVRTPVLSNDEIGSSASAFNCLLDALQSSISQTNTVMNKMAAGEFNHRISAPCKGELDSLKQATNNCADSLEQAMSELNHIIDEMSQGNFNSQIKTPMQGQLATLKQNINGSLQSLNSTITEIVGVMSHIEHGDFKQQVTVAAQGSLAQLKNSVNNSVHSLAGAVSDISRVMSALHDGDFSQHLEQPLRGQLATLKNDINASVDNLALIIKNINDVMAAVNAGNFKQQVNCSANGQLSTLKHNINNSIMGLDTAVSEISNVMLAISKGNFEQTIDSDMNGQLNVLKDDVNSSISNLSIVIAELARVMAAMRSGDFNQQLETNMQGQLAQLQNDVNSSLTITADAIAEVTKVLSGLAQGNLNQQVQQDYQGVFATLKADVNQTIEKLTSVISSIQESASRVSQSAAEIAESNTEISQRTEEQAANLEEASASSSNMLDEIAAIAKQANEAVKLAENAKISATEGGELSTQTVHAIVEVNNSSKDINEIVSVIDEIAFQTNLLALNAAVEAARAGEHGRGFAVVANEVRELAGRSATSAKQIKTIISNSNQKISHGTALANSSGEKLKQIVSAVADVNHMIVSINSSSITQQQAIKEVDIVVQRLTTLIQENSAMTEETMAAAKQMAEQANTMRHLLGYFSLQKAPL</sequence>
<dbReference type="Gene3D" id="6.10.340.10">
    <property type="match status" value="1"/>
</dbReference>
<dbReference type="GO" id="GO:0006935">
    <property type="term" value="P:chemotaxis"/>
    <property type="evidence" value="ECO:0007669"/>
    <property type="project" value="UniProtKB-KW"/>
</dbReference>
<dbReference type="SMART" id="SM00283">
    <property type="entry name" value="MA"/>
    <property type="match status" value="1"/>
</dbReference>
<dbReference type="PROSITE" id="PS50885">
    <property type="entry name" value="HAMP"/>
    <property type="match status" value="5"/>
</dbReference>
<dbReference type="FunFam" id="1.10.287.950:FF:000001">
    <property type="entry name" value="Methyl-accepting chemotaxis sensory transducer"/>
    <property type="match status" value="1"/>
</dbReference>
<comment type="similarity">
    <text evidence="4">Belongs to the methyl-accepting chemotaxis (MCP) protein family.</text>
</comment>
<feature type="domain" description="HAMP" evidence="9">
    <location>
        <begin position="604"/>
        <end position="656"/>
    </location>
</feature>